<comment type="caution">
    <text evidence="2">The sequence shown here is derived from an EMBL/GenBank/DDBJ whole genome shotgun (WGS) entry which is preliminary data.</text>
</comment>
<dbReference type="RefSeq" id="WP_189586047.1">
    <property type="nucleotide sequence ID" value="NZ_BMYV01000002.1"/>
</dbReference>
<dbReference type="PROSITE" id="PS51352">
    <property type="entry name" value="THIOREDOXIN_2"/>
    <property type="match status" value="1"/>
</dbReference>
<dbReference type="InterPro" id="IPR036249">
    <property type="entry name" value="Thioredoxin-like_sf"/>
</dbReference>
<dbReference type="InterPro" id="IPR013766">
    <property type="entry name" value="Thioredoxin_domain"/>
</dbReference>
<organism evidence="2 3">
    <name type="scientific">Litorimonas cladophorae</name>
    <dbReference type="NCBI Taxonomy" id="1220491"/>
    <lineage>
        <taxon>Bacteria</taxon>
        <taxon>Pseudomonadati</taxon>
        <taxon>Pseudomonadota</taxon>
        <taxon>Alphaproteobacteria</taxon>
        <taxon>Maricaulales</taxon>
        <taxon>Robiginitomaculaceae</taxon>
    </lineage>
</organism>
<evidence type="ECO:0000313" key="3">
    <source>
        <dbReference type="Proteomes" id="UP000600865"/>
    </source>
</evidence>
<dbReference type="AlphaFoldDB" id="A0A918KQT8"/>
<dbReference type="SUPFAM" id="SSF52833">
    <property type="entry name" value="Thioredoxin-like"/>
    <property type="match status" value="1"/>
</dbReference>
<evidence type="ECO:0000313" key="2">
    <source>
        <dbReference type="EMBL" id="GGX72274.1"/>
    </source>
</evidence>
<protein>
    <submittedName>
        <fullName evidence="2">Thioredoxin</fullName>
    </submittedName>
</protein>
<keyword evidence="3" id="KW-1185">Reference proteome</keyword>
<evidence type="ECO:0000259" key="1">
    <source>
        <dbReference type="PROSITE" id="PS51352"/>
    </source>
</evidence>
<dbReference type="GO" id="GO:0016491">
    <property type="term" value="F:oxidoreductase activity"/>
    <property type="evidence" value="ECO:0007669"/>
    <property type="project" value="InterPro"/>
</dbReference>
<feature type="domain" description="Thioredoxin" evidence="1">
    <location>
        <begin position="52"/>
        <end position="193"/>
    </location>
</feature>
<dbReference type="InterPro" id="IPR050553">
    <property type="entry name" value="Thioredoxin_ResA/DsbE_sf"/>
</dbReference>
<dbReference type="PANTHER" id="PTHR42852">
    <property type="entry name" value="THIOL:DISULFIDE INTERCHANGE PROTEIN DSBE"/>
    <property type="match status" value="1"/>
</dbReference>
<dbReference type="Pfam" id="PF08534">
    <property type="entry name" value="Redoxin"/>
    <property type="match status" value="1"/>
</dbReference>
<dbReference type="EMBL" id="BMYV01000002">
    <property type="protein sequence ID" value="GGX72274.1"/>
    <property type="molecule type" value="Genomic_DNA"/>
</dbReference>
<dbReference type="CDD" id="cd02966">
    <property type="entry name" value="TlpA_like_family"/>
    <property type="match status" value="1"/>
</dbReference>
<proteinExistence type="predicted"/>
<accession>A0A918KQT8</accession>
<dbReference type="Proteomes" id="UP000600865">
    <property type="component" value="Unassembled WGS sequence"/>
</dbReference>
<dbReference type="PANTHER" id="PTHR42852:SF17">
    <property type="entry name" value="THIOREDOXIN-LIKE PROTEIN HI_1115"/>
    <property type="match status" value="1"/>
</dbReference>
<name>A0A918KQT8_9PROT</name>
<sequence>MTSSFFSLGNAIRTFFLVGLFGVLFVVVQSCQQPASGLDRYAVGSLKKLTAREAPPVLPTSTFETADGRKMTLADYRGKTVVLNVWATWCPPCIKEMPSLDRLQDMRGGDDFEVITISIDRTKYEPAKFFADNDIQNLVPYHDGSFGIPGNLQLRGYPTTVIYNRDGREIAILEGEAEWDSKEALALMDYLITR</sequence>
<dbReference type="Gene3D" id="3.40.30.10">
    <property type="entry name" value="Glutaredoxin"/>
    <property type="match status" value="1"/>
</dbReference>
<dbReference type="InterPro" id="IPR013740">
    <property type="entry name" value="Redoxin"/>
</dbReference>
<gene>
    <name evidence="2" type="primary">tlpA</name>
    <name evidence="2" type="ORF">GCM10011309_23220</name>
</gene>
<reference evidence="2 3" key="1">
    <citation type="journal article" date="2014" name="Int. J. Syst. Evol. Microbiol.">
        <title>Complete genome sequence of Corynebacterium casei LMG S-19264T (=DSM 44701T), isolated from a smear-ripened cheese.</title>
        <authorList>
            <consortium name="US DOE Joint Genome Institute (JGI-PGF)"/>
            <person name="Walter F."/>
            <person name="Albersmeier A."/>
            <person name="Kalinowski J."/>
            <person name="Ruckert C."/>
        </authorList>
    </citation>
    <scope>NUCLEOTIDE SEQUENCE [LARGE SCALE GENOMIC DNA]</scope>
    <source>
        <strain evidence="2 3">KCTC 23968</strain>
    </source>
</reference>